<feature type="transmembrane region" description="Helical" evidence="1">
    <location>
        <begin position="73"/>
        <end position="95"/>
    </location>
</feature>
<feature type="transmembrane region" description="Helical" evidence="1">
    <location>
        <begin position="15"/>
        <end position="39"/>
    </location>
</feature>
<keyword evidence="3" id="KW-1185">Reference proteome</keyword>
<evidence type="ECO:0000313" key="2">
    <source>
        <dbReference type="EMBL" id="AZA49880.1"/>
    </source>
</evidence>
<accession>A0A3G6M2L1</accession>
<dbReference type="AlphaFoldDB" id="A0A3G6M2L1"/>
<gene>
    <name evidence="2" type="ORF">EG346_17605</name>
</gene>
<keyword evidence="1" id="KW-1133">Transmembrane helix</keyword>
<sequence length="114" mass="13280">MDGVFTLVKELSIEIHSIITVHMILFLTPVIFYFSVLFCTTPSFKFKISDLKYSNFQVIILLQRFGGFEDQTVFNVIFIGLILFQALSCTDRSYFAIRKHKKKNSAVFCQHLRD</sequence>
<dbReference type="EMBL" id="CP033920">
    <property type="protein sequence ID" value="AZA49880.1"/>
    <property type="molecule type" value="Genomic_DNA"/>
</dbReference>
<name>A0A3G6M2L1_CHRCU</name>
<evidence type="ECO:0000313" key="3">
    <source>
        <dbReference type="Proteomes" id="UP000273270"/>
    </source>
</evidence>
<dbReference type="KEGG" id="ccau:EG346_17605"/>
<keyword evidence="1" id="KW-0472">Membrane</keyword>
<evidence type="ECO:0000256" key="1">
    <source>
        <dbReference type="SAM" id="Phobius"/>
    </source>
</evidence>
<dbReference type="Proteomes" id="UP000273270">
    <property type="component" value="Chromosome"/>
</dbReference>
<proteinExistence type="predicted"/>
<protein>
    <submittedName>
        <fullName evidence="2">Uncharacterized protein</fullName>
    </submittedName>
</protein>
<organism evidence="2 3">
    <name type="scientific">Chryseobacterium carnipullorum</name>
    <dbReference type="NCBI Taxonomy" id="1124835"/>
    <lineage>
        <taxon>Bacteria</taxon>
        <taxon>Pseudomonadati</taxon>
        <taxon>Bacteroidota</taxon>
        <taxon>Flavobacteriia</taxon>
        <taxon>Flavobacteriales</taxon>
        <taxon>Weeksellaceae</taxon>
        <taxon>Chryseobacterium group</taxon>
        <taxon>Chryseobacterium</taxon>
    </lineage>
</organism>
<keyword evidence="1" id="KW-0812">Transmembrane</keyword>
<reference evidence="3" key="1">
    <citation type="submission" date="2018-11" db="EMBL/GenBank/DDBJ databases">
        <title>Proposal to divide the Flavobacteriaceae and reorganize its genera based on Amino Acid Identity values calculated from whole genome sequences.</title>
        <authorList>
            <person name="Nicholson A.C."/>
            <person name="Gulvik C.A."/>
            <person name="Whitney A.M."/>
            <person name="Humrighouse B.W."/>
            <person name="Bell M."/>
            <person name="Holmes B."/>
            <person name="Steigerwalt A.G."/>
            <person name="Villarma A."/>
            <person name="Sheth M."/>
            <person name="Batra D."/>
            <person name="Pryor J."/>
            <person name="Bernardet J.-F."/>
            <person name="Hugo C."/>
            <person name="Kampfer P."/>
            <person name="Newman J."/>
            <person name="McQuiston J.R."/>
        </authorList>
    </citation>
    <scope>NUCLEOTIDE SEQUENCE [LARGE SCALE GENOMIC DNA]</scope>
    <source>
        <strain evidence="3">G0188</strain>
    </source>
</reference>